<evidence type="ECO:0000256" key="3">
    <source>
        <dbReference type="SAM" id="MobiDB-lite"/>
    </source>
</evidence>
<dbReference type="InterPro" id="IPR039726">
    <property type="entry name" value="Prp40-like"/>
</dbReference>
<feature type="coiled-coil region" evidence="2">
    <location>
        <begin position="299"/>
        <end position="335"/>
    </location>
</feature>
<feature type="region of interest" description="Disordered" evidence="3">
    <location>
        <begin position="530"/>
        <end position="652"/>
    </location>
</feature>
<keyword evidence="6" id="KW-1185">Reference proteome</keyword>
<feature type="domain" description="FF" evidence="4">
    <location>
        <begin position="118"/>
        <end position="172"/>
    </location>
</feature>
<feature type="domain" description="FF" evidence="4">
    <location>
        <begin position="332"/>
        <end position="394"/>
    </location>
</feature>
<dbReference type="GO" id="GO:0003723">
    <property type="term" value="F:RNA binding"/>
    <property type="evidence" value="ECO:0007669"/>
    <property type="project" value="TreeGrafter"/>
</dbReference>
<dbReference type="InterPro" id="IPR002713">
    <property type="entry name" value="FF_domain"/>
</dbReference>
<dbReference type="Pfam" id="PF01846">
    <property type="entry name" value="FF"/>
    <property type="match status" value="2"/>
</dbReference>
<evidence type="ECO:0000256" key="1">
    <source>
        <dbReference type="ARBA" id="ARBA00022737"/>
    </source>
</evidence>
<dbReference type="EMBL" id="CAJPVJ010020231">
    <property type="protein sequence ID" value="CAG2177577.1"/>
    <property type="molecule type" value="Genomic_DNA"/>
</dbReference>
<reference evidence="5" key="1">
    <citation type="submission" date="2020-11" db="EMBL/GenBank/DDBJ databases">
        <authorList>
            <person name="Tran Van P."/>
        </authorList>
    </citation>
    <scope>NUCLEOTIDE SEQUENCE</scope>
</reference>
<evidence type="ECO:0000259" key="4">
    <source>
        <dbReference type="PROSITE" id="PS51676"/>
    </source>
</evidence>
<keyword evidence="2" id="KW-0175">Coiled coil</keyword>
<organism evidence="5">
    <name type="scientific">Oppiella nova</name>
    <dbReference type="NCBI Taxonomy" id="334625"/>
    <lineage>
        <taxon>Eukaryota</taxon>
        <taxon>Metazoa</taxon>
        <taxon>Ecdysozoa</taxon>
        <taxon>Arthropoda</taxon>
        <taxon>Chelicerata</taxon>
        <taxon>Arachnida</taxon>
        <taxon>Acari</taxon>
        <taxon>Acariformes</taxon>
        <taxon>Sarcoptiformes</taxon>
        <taxon>Oribatida</taxon>
        <taxon>Brachypylina</taxon>
        <taxon>Oppioidea</taxon>
        <taxon>Oppiidae</taxon>
        <taxon>Oppiella</taxon>
    </lineage>
</organism>
<name>A0A7R9MHN4_9ACAR</name>
<accession>A0A7R9MHN4</accession>
<feature type="domain" description="FF" evidence="4">
    <location>
        <begin position="245"/>
        <end position="312"/>
    </location>
</feature>
<feature type="compositionally biased region" description="Polar residues" evidence="3">
    <location>
        <begin position="26"/>
        <end position="36"/>
    </location>
</feature>
<dbReference type="OrthoDB" id="187617at2759"/>
<proteinExistence type="predicted"/>
<feature type="compositionally biased region" description="Low complexity" evidence="3">
    <location>
        <begin position="560"/>
        <end position="569"/>
    </location>
</feature>
<feature type="non-terminal residue" evidence="5">
    <location>
        <position position="673"/>
    </location>
</feature>
<dbReference type="PANTHER" id="PTHR11864:SF0">
    <property type="entry name" value="PRP40 PRE-MRNA PROCESSING FACTOR 40 HOMOLOG A (YEAST)"/>
    <property type="match status" value="1"/>
</dbReference>
<dbReference type="AlphaFoldDB" id="A0A7R9MHN4"/>
<feature type="compositionally biased region" description="Low complexity" evidence="3">
    <location>
        <begin position="42"/>
        <end position="67"/>
    </location>
</feature>
<sequence>MWTIPHELDELKAKIASEEAKASTAGSTNGFQTTASEPLPKSPNQSSLPTTPQSTPQQTMTPTITIPSTPPQEPQMTETPPEPSGDKTPESPTSSEGKVDSSPNDFPLPATIMTPTETKDLSEVFKDLLKEKNVSSTASWEHALKLIGSDHRFERFRSHPERKQFFNAYKVQKAKEEKEEQRVRAKRAKENLEKFLHSTDKINSLTKYRAAIEVLRDVDVWKAVPEIDRREIFDDAIVFLAKKEKTEAKQLRKRNMRVLSDILDSMTQITHRTTWQEAQQLLLDNPVFAEDAELLGMDKEDALIVFEEHIRQLESEEEEEKKREKKRQIRLQRKNRESFIGFLDELHASGKLTSMSKWVNLYHEISADPRFSAMLSQPFSGSTPLDLFKFYVEELKARYEDEKQLIKDILKSKDFEVTIATTYIDFATILSEDTRSATLDGGNVKIIYEKLIEREKERERERIKEEQKIKRKLETAFLAVLAKLDPPIDEDSDWDSVRHLIANEEAFMAIPTEAERITIFKSCIRTMEESCSHHHSKAKKSFYSNKKTDKSKKIKKRSHSSSSSSSSSSGDERRHKRSETTKKDSRSHSRSDRSAHSHSSSSDSEKEFQKFKPIPPRKQSSESDDERARLESPEKSKVTEKTSNANESFDDLEELEKQRRILLQQLAAHHTTQ</sequence>
<evidence type="ECO:0000313" key="6">
    <source>
        <dbReference type="Proteomes" id="UP000728032"/>
    </source>
</evidence>
<evidence type="ECO:0000256" key="2">
    <source>
        <dbReference type="SAM" id="Coils"/>
    </source>
</evidence>
<evidence type="ECO:0000313" key="5">
    <source>
        <dbReference type="EMBL" id="CAD7660439.1"/>
    </source>
</evidence>
<feature type="region of interest" description="Disordered" evidence="3">
    <location>
        <begin position="18"/>
        <end position="112"/>
    </location>
</feature>
<keyword evidence="1" id="KW-0677">Repeat</keyword>
<gene>
    <name evidence="5" type="ORF">ONB1V03_LOCUS17007</name>
</gene>
<feature type="compositionally biased region" description="Basic and acidic residues" evidence="3">
    <location>
        <begin position="626"/>
        <end position="640"/>
    </location>
</feature>
<dbReference type="EMBL" id="OC935056">
    <property type="protein sequence ID" value="CAD7660439.1"/>
    <property type="molecule type" value="Genomic_DNA"/>
</dbReference>
<feature type="compositionally biased region" description="Polar residues" evidence="3">
    <location>
        <begin position="90"/>
        <end position="104"/>
    </location>
</feature>
<dbReference type="SUPFAM" id="SSF81698">
    <property type="entry name" value="FF domain"/>
    <property type="match status" value="5"/>
</dbReference>
<dbReference type="SMART" id="SM00441">
    <property type="entry name" value="FF"/>
    <property type="match status" value="4"/>
</dbReference>
<dbReference type="Gene3D" id="1.10.10.440">
    <property type="entry name" value="FF domain"/>
    <property type="match status" value="5"/>
</dbReference>
<dbReference type="PROSITE" id="PS51676">
    <property type="entry name" value="FF"/>
    <property type="match status" value="3"/>
</dbReference>
<dbReference type="FunFam" id="1.10.10.440:FF:000002">
    <property type="entry name" value="pre-mRNA-processing factor 40 homolog A isoform X1"/>
    <property type="match status" value="1"/>
</dbReference>
<dbReference type="Pfam" id="PF25432">
    <property type="entry name" value="FF_PRPF40A"/>
    <property type="match status" value="1"/>
</dbReference>
<dbReference type="GO" id="GO:0045292">
    <property type="term" value="P:mRNA cis splicing, via spliceosome"/>
    <property type="evidence" value="ECO:0007669"/>
    <property type="project" value="InterPro"/>
</dbReference>
<dbReference type="PANTHER" id="PTHR11864">
    <property type="entry name" value="PRE-MRNA-PROCESSING PROTEIN PRP40"/>
    <property type="match status" value="1"/>
</dbReference>
<feature type="coiled-coil region" evidence="2">
    <location>
        <begin position="448"/>
        <end position="476"/>
    </location>
</feature>
<dbReference type="FunFam" id="1.10.10.440:FF:000003">
    <property type="entry name" value="Pre-mRNA processing factor 40 homolog A"/>
    <property type="match status" value="1"/>
</dbReference>
<feature type="compositionally biased region" description="Basic and acidic residues" evidence="3">
    <location>
        <begin position="570"/>
        <end position="595"/>
    </location>
</feature>
<dbReference type="InterPro" id="IPR036517">
    <property type="entry name" value="FF_domain_sf"/>
</dbReference>
<dbReference type="GO" id="GO:0071004">
    <property type="term" value="C:U2-type prespliceosome"/>
    <property type="evidence" value="ECO:0007669"/>
    <property type="project" value="TreeGrafter"/>
</dbReference>
<protein>
    <recommendedName>
        <fullName evidence="4">FF domain-containing protein</fullName>
    </recommendedName>
</protein>
<dbReference type="GO" id="GO:0005685">
    <property type="term" value="C:U1 snRNP"/>
    <property type="evidence" value="ECO:0007669"/>
    <property type="project" value="TreeGrafter"/>
</dbReference>
<feature type="compositionally biased region" description="Basic residues" evidence="3">
    <location>
        <begin position="549"/>
        <end position="559"/>
    </location>
</feature>
<dbReference type="Proteomes" id="UP000728032">
    <property type="component" value="Unassembled WGS sequence"/>
</dbReference>